<dbReference type="AlphaFoldDB" id="A0A6J8AB47"/>
<evidence type="ECO:0000313" key="2">
    <source>
        <dbReference type="Proteomes" id="UP000507470"/>
    </source>
</evidence>
<sequence length="243" mass="27599">MATAPSSTIYKISIGDIKEDTVSSSSAVVFDWDNTLKQYNPESRTLQTGVDKNILLKWKNDLKCQLFIISAIRPSKMNMETILIEVERLGLTDVFIEKSDDFQIVPNKYARKGNVIICGYDKAETFLDIFYDREDFTDVDKGDMLDSGPRGNINVESDINDIETDGQVIVDTMASTRTDLPVIFLTMKSLTDVVTGGKENYRAIQCNMDFRDIGIFIWPLSSDYQIKITYIKETYAYIKLSPD</sequence>
<proteinExistence type="predicted"/>
<evidence type="ECO:0000313" key="1">
    <source>
        <dbReference type="EMBL" id="CAC5364137.1"/>
    </source>
</evidence>
<dbReference type="EMBL" id="CACVKT020000934">
    <property type="protein sequence ID" value="CAC5364137.1"/>
    <property type="molecule type" value="Genomic_DNA"/>
</dbReference>
<accession>A0A6J8AB47</accession>
<reference evidence="1 2" key="1">
    <citation type="submission" date="2020-06" db="EMBL/GenBank/DDBJ databases">
        <authorList>
            <person name="Li R."/>
            <person name="Bekaert M."/>
        </authorList>
    </citation>
    <scope>NUCLEOTIDE SEQUENCE [LARGE SCALE GENOMIC DNA]</scope>
    <source>
        <strain evidence="2">wild</strain>
    </source>
</reference>
<protein>
    <submittedName>
        <fullName evidence="1">Uncharacterized protein</fullName>
    </submittedName>
</protein>
<name>A0A6J8AB47_MYTCO</name>
<keyword evidence="2" id="KW-1185">Reference proteome</keyword>
<organism evidence="1 2">
    <name type="scientific">Mytilus coruscus</name>
    <name type="common">Sea mussel</name>
    <dbReference type="NCBI Taxonomy" id="42192"/>
    <lineage>
        <taxon>Eukaryota</taxon>
        <taxon>Metazoa</taxon>
        <taxon>Spiralia</taxon>
        <taxon>Lophotrochozoa</taxon>
        <taxon>Mollusca</taxon>
        <taxon>Bivalvia</taxon>
        <taxon>Autobranchia</taxon>
        <taxon>Pteriomorphia</taxon>
        <taxon>Mytilida</taxon>
        <taxon>Mytiloidea</taxon>
        <taxon>Mytilidae</taxon>
        <taxon>Mytilinae</taxon>
        <taxon>Mytilus</taxon>
    </lineage>
</organism>
<dbReference type="OrthoDB" id="6083554at2759"/>
<dbReference type="Proteomes" id="UP000507470">
    <property type="component" value="Unassembled WGS sequence"/>
</dbReference>
<gene>
    <name evidence="1" type="ORF">MCOR_5302</name>
</gene>